<dbReference type="Pfam" id="PF13966">
    <property type="entry name" value="zf-RVT"/>
    <property type="match status" value="1"/>
</dbReference>
<reference evidence="3" key="2">
    <citation type="submission" date="2014-06" db="EMBL/GenBank/DDBJ databases">
        <authorList>
            <person name="Genoscope - CEA"/>
        </authorList>
    </citation>
    <scope>NUCLEOTIDE SEQUENCE</scope>
</reference>
<evidence type="ECO:0000313" key="3">
    <source>
        <dbReference type="EMBL" id="CDY48092.1"/>
    </source>
</evidence>
<dbReference type="Gramene" id="CDY48092">
    <property type="protein sequence ID" value="CDY48092"/>
    <property type="gene ID" value="GSBRNA2T00088783001"/>
</dbReference>
<dbReference type="InterPro" id="IPR026960">
    <property type="entry name" value="RVT-Znf"/>
</dbReference>
<dbReference type="PaxDb" id="3708-A0A078IDE9"/>
<evidence type="ECO:0000313" key="4">
    <source>
        <dbReference type="Proteomes" id="UP000028999"/>
    </source>
</evidence>
<accession>A0A078IDE9</accession>
<proteinExistence type="predicted"/>
<protein>
    <submittedName>
        <fullName evidence="2">(rape) hypothetical protein</fullName>
    </submittedName>
    <submittedName>
        <fullName evidence="3">BnaC06g02560D protein</fullName>
    </submittedName>
</protein>
<name>A0A078IDE9_BRANA</name>
<feature type="domain" description="Reverse transcriptase zinc-binding" evidence="1">
    <location>
        <begin position="1"/>
        <end position="49"/>
    </location>
</feature>
<dbReference type="AlphaFoldDB" id="A0A078IDE9"/>
<sequence length="82" mass="9924">MVWLAFKDRLFTRVRMRSWGIEQGCVYCGERNEDRDQIFFACPSTFTVWLNVAERFLGNNSVYVLWKERNSRRHGVLVFQWT</sequence>
<keyword evidence="4" id="KW-1185">Reference proteome</keyword>
<dbReference type="Proteomes" id="UP001295469">
    <property type="component" value="Chromosome C06"/>
</dbReference>
<reference evidence="3 4" key="1">
    <citation type="journal article" date="2014" name="Science">
        <title>Plant genetics. Early allopolyploid evolution in the post-Neolithic Brassica napus oilseed genome.</title>
        <authorList>
            <person name="Chalhoub B."/>
            <person name="Denoeud F."/>
            <person name="Liu S."/>
            <person name="Parkin I.A."/>
            <person name="Tang H."/>
            <person name="Wang X."/>
            <person name="Chiquet J."/>
            <person name="Belcram H."/>
            <person name="Tong C."/>
            <person name="Samans B."/>
            <person name="Correa M."/>
            <person name="Da Silva C."/>
            <person name="Just J."/>
            <person name="Falentin C."/>
            <person name="Koh C.S."/>
            <person name="Le Clainche I."/>
            <person name="Bernard M."/>
            <person name="Bento P."/>
            <person name="Noel B."/>
            <person name="Labadie K."/>
            <person name="Alberti A."/>
            <person name="Charles M."/>
            <person name="Arnaud D."/>
            <person name="Guo H."/>
            <person name="Daviaud C."/>
            <person name="Alamery S."/>
            <person name="Jabbari K."/>
            <person name="Zhao M."/>
            <person name="Edger P.P."/>
            <person name="Chelaifa H."/>
            <person name="Tack D."/>
            <person name="Lassalle G."/>
            <person name="Mestiri I."/>
            <person name="Schnel N."/>
            <person name="Le Paslier M.C."/>
            <person name="Fan G."/>
            <person name="Renault V."/>
            <person name="Bayer P.E."/>
            <person name="Golicz A.A."/>
            <person name="Manoli S."/>
            <person name="Lee T.H."/>
            <person name="Thi V.H."/>
            <person name="Chalabi S."/>
            <person name="Hu Q."/>
            <person name="Fan C."/>
            <person name="Tollenaere R."/>
            <person name="Lu Y."/>
            <person name="Battail C."/>
            <person name="Shen J."/>
            <person name="Sidebottom C.H."/>
            <person name="Wang X."/>
            <person name="Canaguier A."/>
            <person name="Chauveau A."/>
            <person name="Berard A."/>
            <person name="Deniot G."/>
            <person name="Guan M."/>
            <person name="Liu Z."/>
            <person name="Sun F."/>
            <person name="Lim Y.P."/>
            <person name="Lyons E."/>
            <person name="Town C.D."/>
            <person name="Bancroft I."/>
            <person name="Wang X."/>
            <person name="Meng J."/>
            <person name="Ma J."/>
            <person name="Pires J.C."/>
            <person name="King G.J."/>
            <person name="Brunel D."/>
            <person name="Delourme R."/>
            <person name="Renard M."/>
            <person name="Aury J.M."/>
            <person name="Adams K.L."/>
            <person name="Batley J."/>
            <person name="Snowdon R.J."/>
            <person name="Tost J."/>
            <person name="Edwards D."/>
            <person name="Zhou Y."/>
            <person name="Hua W."/>
            <person name="Sharpe A.G."/>
            <person name="Paterson A.H."/>
            <person name="Guan C."/>
            <person name="Wincker P."/>
        </authorList>
    </citation>
    <scope>NUCLEOTIDE SEQUENCE [LARGE SCALE GENOMIC DNA]</scope>
    <source>
        <strain evidence="4">cv. Darmor-bzh</strain>
    </source>
</reference>
<evidence type="ECO:0000259" key="1">
    <source>
        <dbReference type="Pfam" id="PF13966"/>
    </source>
</evidence>
<dbReference type="EMBL" id="HG994370">
    <property type="protein sequence ID" value="CAF2054574.1"/>
    <property type="molecule type" value="Genomic_DNA"/>
</dbReference>
<evidence type="ECO:0000313" key="2">
    <source>
        <dbReference type="EMBL" id="CAF2054574.1"/>
    </source>
</evidence>
<dbReference type="Proteomes" id="UP000028999">
    <property type="component" value="Unassembled WGS sequence"/>
</dbReference>
<dbReference type="EMBL" id="LK032753">
    <property type="protein sequence ID" value="CDY48092.1"/>
    <property type="molecule type" value="Genomic_DNA"/>
</dbReference>
<organism evidence="3 4">
    <name type="scientific">Brassica napus</name>
    <name type="common">Rape</name>
    <dbReference type="NCBI Taxonomy" id="3708"/>
    <lineage>
        <taxon>Eukaryota</taxon>
        <taxon>Viridiplantae</taxon>
        <taxon>Streptophyta</taxon>
        <taxon>Embryophyta</taxon>
        <taxon>Tracheophyta</taxon>
        <taxon>Spermatophyta</taxon>
        <taxon>Magnoliopsida</taxon>
        <taxon>eudicotyledons</taxon>
        <taxon>Gunneridae</taxon>
        <taxon>Pentapetalae</taxon>
        <taxon>rosids</taxon>
        <taxon>malvids</taxon>
        <taxon>Brassicales</taxon>
        <taxon>Brassicaceae</taxon>
        <taxon>Brassiceae</taxon>
        <taxon>Brassica</taxon>
    </lineage>
</organism>
<gene>
    <name evidence="3" type="primary">BnaC06g02560D</name>
    <name evidence="2" type="ORF">DARMORV10_C06P04060.1</name>
    <name evidence="3" type="ORF">GSBRNA2T00088783001</name>
</gene>
<reference evidence="2" key="3">
    <citation type="submission" date="2021-01" db="EMBL/GenBank/DDBJ databases">
        <authorList>
            <consortium name="Genoscope - CEA"/>
            <person name="William W."/>
        </authorList>
    </citation>
    <scope>NUCLEOTIDE SEQUENCE</scope>
</reference>